<evidence type="ECO:0000313" key="4">
    <source>
        <dbReference type="EMBL" id="QSY57828.1"/>
    </source>
</evidence>
<dbReference type="EMBL" id="NMWV01000045">
    <property type="protein sequence ID" value="PLS23790.1"/>
    <property type="molecule type" value="Genomic_DNA"/>
</dbReference>
<sequence>MAKQIRFVSQPTIVDGQDVAEIAVFDVDDNPVNVGGSKAPDAGSVTPASLSGYDPSTGHSKMVKVKADGSGFDFVDDSTTPTAGAITSAMLAPNAVNTAAIGDGQVTAAKLAKGVIPAAYTLPAASVTALGGVKKGVAVPNVAADADAAALASAFNSLLTQLRAAGVIAA</sequence>
<dbReference type="Gene3D" id="6.10.140.1630">
    <property type="match status" value="1"/>
</dbReference>
<comment type="subcellular location">
    <subcellularLocation>
        <location evidence="1">Virion</location>
    </subcellularLocation>
</comment>
<evidence type="ECO:0000313" key="5">
    <source>
        <dbReference type="Proteomes" id="UP000234855"/>
    </source>
</evidence>
<dbReference type="AlphaFoldDB" id="A0A2N5IP99"/>
<dbReference type="Proteomes" id="UP000663067">
    <property type="component" value="Chromosome"/>
</dbReference>
<accession>A0A2N5IP99</accession>
<name>A0A2N5IP99_9BIFI</name>
<proteinExistence type="predicted"/>
<dbReference type="InterPro" id="IPR022741">
    <property type="entry name" value="Phage_B103_Gp8"/>
</dbReference>
<evidence type="ECO:0000313" key="6">
    <source>
        <dbReference type="Proteomes" id="UP000663067"/>
    </source>
</evidence>
<evidence type="ECO:0000256" key="2">
    <source>
        <dbReference type="ARBA" id="ARBA00022581"/>
    </source>
</evidence>
<gene>
    <name evidence="4" type="ORF">BLI708_00350</name>
    <name evidence="3" type="ORF">Tam1G_2162</name>
</gene>
<keyword evidence="6" id="KW-1185">Reference proteome</keyword>
<evidence type="ECO:0000256" key="1">
    <source>
        <dbReference type="ARBA" id="ARBA00004328"/>
    </source>
</evidence>
<reference evidence="3 5" key="1">
    <citation type="submission" date="2017-07" db="EMBL/GenBank/DDBJ databases">
        <title>Bifidobacterium novel species.</title>
        <authorList>
            <person name="Lugli G.A."/>
            <person name="Milani C."/>
            <person name="Duranti S."/>
            <person name="Mangifesta M."/>
        </authorList>
    </citation>
    <scope>NUCLEOTIDE SEQUENCE [LARGE SCALE GENOMIC DNA]</scope>
    <source>
        <strain evidence="3 5">45</strain>
    </source>
</reference>
<dbReference type="Pfam" id="PF11133">
    <property type="entry name" value="Phage_head_fibr"/>
    <property type="match status" value="1"/>
</dbReference>
<dbReference type="RefSeq" id="WP_101626578.1">
    <property type="nucleotide sequence ID" value="NZ_CP071591.1"/>
</dbReference>
<evidence type="ECO:0000313" key="3">
    <source>
        <dbReference type="EMBL" id="PLS23790.1"/>
    </source>
</evidence>
<reference evidence="4 6" key="2">
    <citation type="submission" date="2021-03" db="EMBL/GenBank/DDBJ databases">
        <title>Genome sequencing of Bifidobacterium imperatoris JCM 32708.</title>
        <authorList>
            <person name="Kim J."/>
        </authorList>
    </citation>
    <scope>NUCLEOTIDE SEQUENCE [LARGE SCALE GENOMIC DNA]</scope>
    <source>
        <strain evidence="4 6">JCM 32708</strain>
    </source>
</reference>
<dbReference type="Proteomes" id="UP000234855">
    <property type="component" value="Unassembled WGS sequence"/>
</dbReference>
<organism evidence="3 5">
    <name type="scientific">Bifidobacterium imperatoris</name>
    <dbReference type="NCBI Taxonomy" id="2020965"/>
    <lineage>
        <taxon>Bacteria</taxon>
        <taxon>Bacillati</taxon>
        <taxon>Actinomycetota</taxon>
        <taxon>Actinomycetes</taxon>
        <taxon>Bifidobacteriales</taxon>
        <taxon>Bifidobacteriaceae</taxon>
        <taxon>Bifidobacterium</taxon>
    </lineage>
</organism>
<protein>
    <recommendedName>
        <fullName evidence="7">Head fiber protein</fullName>
    </recommendedName>
</protein>
<dbReference type="EMBL" id="CP071591">
    <property type="protein sequence ID" value="QSY57828.1"/>
    <property type="molecule type" value="Genomic_DNA"/>
</dbReference>
<evidence type="ECO:0008006" key="7">
    <source>
        <dbReference type="Google" id="ProtNLM"/>
    </source>
</evidence>
<keyword evidence="2" id="KW-0945">Host-virus interaction</keyword>